<evidence type="ECO:0000313" key="1">
    <source>
        <dbReference type="EMBL" id="AAO05085.1"/>
    </source>
</evidence>
<dbReference type="EMBL" id="AE015929">
    <property type="protein sequence ID" value="AAO05085.1"/>
    <property type="molecule type" value="Genomic_DNA"/>
</dbReference>
<dbReference type="KEGG" id="sep:SE_1486"/>
<gene>
    <name evidence="1" type="ordered locus">SE_1486</name>
</gene>
<protein>
    <submittedName>
        <fullName evidence="1">Uncharacterized protein</fullName>
    </submittedName>
</protein>
<name>A0A0H2VGV5_STAES</name>
<dbReference type="AlphaFoldDB" id="A0A0H2VGV5"/>
<sequence>MSIREHVPIFVQSFAKNEEFGSAKHVQKMGTKKVQFNII</sequence>
<dbReference type="HOGENOM" id="CLU_3317339_0_0_9"/>
<organism evidence="1 2">
    <name type="scientific">Staphylococcus epidermidis (strain ATCC 12228 / FDA PCI 1200)</name>
    <dbReference type="NCBI Taxonomy" id="176280"/>
    <lineage>
        <taxon>Bacteria</taxon>
        <taxon>Bacillati</taxon>
        <taxon>Bacillota</taxon>
        <taxon>Bacilli</taxon>
        <taxon>Bacillales</taxon>
        <taxon>Staphylococcaceae</taxon>
        <taxon>Staphylococcus</taxon>
    </lineage>
</organism>
<evidence type="ECO:0000313" key="2">
    <source>
        <dbReference type="Proteomes" id="UP000001411"/>
    </source>
</evidence>
<proteinExistence type="predicted"/>
<reference evidence="1 2" key="1">
    <citation type="journal article" date="2003" name="Mol. Microbiol.">
        <title>Genome-based analysis of virulence genes in a non-biofilm-forming Staphylococcus epidermidis strain (ATCC 12228).</title>
        <authorList>
            <person name="Zhang Y.Q."/>
            <person name="Ren S.X."/>
            <person name="Li H.L."/>
            <person name="Wang Y.X."/>
            <person name="Fu G."/>
            <person name="Yang J."/>
            <person name="Qin Z.Q."/>
            <person name="Miao Y.G."/>
            <person name="Wang W.Y."/>
            <person name="Chen R.S."/>
            <person name="Shen Y."/>
            <person name="Chen Z."/>
            <person name="Yuan Z.H."/>
            <person name="Zhao G.P."/>
            <person name="Qu D."/>
            <person name="Danchin A."/>
            <person name="Wen Y.M."/>
        </authorList>
    </citation>
    <scope>NUCLEOTIDE SEQUENCE [LARGE SCALE GENOMIC DNA]</scope>
    <source>
        <strain evidence="2">ATCC 12228 / FDA PCI 1200</strain>
    </source>
</reference>
<accession>A0A0H2VGV5</accession>
<dbReference type="OrthoDB" id="9865450at2"/>
<dbReference type="Proteomes" id="UP000001411">
    <property type="component" value="Chromosome"/>
</dbReference>